<evidence type="ECO:0000313" key="4">
    <source>
        <dbReference type="EMBL" id="ROW09693.1"/>
    </source>
</evidence>
<protein>
    <recommendedName>
        <fullName evidence="6">Aminotransferase</fullName>
    </recommendedName>
</protein>
<dbReference type="OrthoDB" id="5419315at2759"/>
<dbReference type="AlphaFoldDB" id="A0A423X1U5"/>
<dbReference type="STRING" id="356882.A0A423X1U5"/>
<dbReference type="CDD" id="cd00610">
    <property type="entry name" value="OAT_like"/>
    <property type="match status" value="1"/>
</dbReference>
<dbReference type="SUPFAM" id="SSF53383">
    <property type="entry name" value="PLP-dependent transferases"/>
    <property type="match status" value="1"/>
</dbReference>
<comment type="caution">
    <text evidence="4">The sequence shown here is derived from an EMBL/GenBank/DDBJ whole genome shotgun (WGS) entry which is preliminary data.</text>
</comment>
<dbReference type="Proteomes" id="UP000283895">
    <property type="component" value="Unassembled WGS sequence"/>
</dbReference>
<dbReference type="GO" id="GO:0030170">
    <property type="term" value="F:pyridoxal phosphate binding"/>
    <property type="evidence" value="ECO:0007669"/>
    <property type="project" value="InterPro"/>
</dbReference>
<organism evidence="4 5">
    <name type="scientific">Cytospora schulzeri</name>
    <dbReference type="NCBI Taxonomy" id="448051"/>
    <lineage>
        <taxon>Eukaryota</taxon>
        <taxon>Fungi</taxon>
        <taxon>Dikarya</taxon>
        <taxon>Ascomycota</taxon>
        <taxon>Pezizomycotina</taxon>
        <taxon>Sordariomycetes</taxon>
        <taxon>Sordariomycetidae</taxon>
        <taxon>Diaporthales</taxon>
        <taxon>Cytosporaceae</taxon>
        <taxon>Cytospora</taxon>
    </lineage>
</organism>
<dbReference type="GO" id="GO:0005829">
    <property type="term" value="C:cytosol"/>
    <property type="evidence" value="ECO:0007669"/>
    <property type="project" value="TreeGrafter"/>
</dbReference>
<evidence type="ECO:0000256" key="1">
    <source>
        <dbReference type="ARBA" id="ARBA00008954"/>
    </source>
</evidence>
<dbReference type="InterPro" id="IPR005814">
    <property type="entry name" value="Aminotrans_3"/>
</dbReference>
<name>A0A423X1U5_9PEZI</name>
<accession>A0A423X1U5</accession>
<evidence type="ECO:0008006" key="6">
    <source>
        <dbReference type="Google" id="ProtNLM"/>
    </source>
</evidence>
<reference evidence="4 5" key="1">
    <citation type="submission" date="2015-09" db="EMBL/GenBank/DDBJ databases">
        <title>Host preference determinants of Valsa canker pathogens revealed by comparative genomics.</title>
        <authorList>
            <person name="Yin Z."/>
            <person name="Huang L."/>
        </authorList>
    </citation>
    <scope>NUCLEOTIDE SEQUENCE [LARGE SCALE GENOMIC DNA]</scope>
    <source>
        <strain evidence="4 5">03-1</strain>
    </source>
</reference>
<dbReference type="Gene3D" id="3.90.1150.10">
    <property type="entry name" value="Aspartate Aminotransferase, domain 1"/>
    <property type="match status" value="2"/>
</dbReference>
<dbReference type="PANTHER" id="PTHR43094:SF1">
    <property type="entry name" value="AMINOTRANSFERASE CLASS-III"/>
    <property type="match status" value="1"/>
</dbReference>
<comment type="similarity">
    <text evidence="1 3">Belongs to the class-III pyridoxal-phosphate-dependent aminotransferase family.</text>
</comment>
<dbReference type="InterPro" id="IPR015424">
    <property type="entry name" value="PyrdxlP-dep_Trfase"/>
</dbReference>
<dbReference type="GO" id="GO:0008483">
    <property type="term" value="F:transaminase activity"/>
    <property type="evidence" value="ECO:0007669"/>
    <property type="project" value="InterPro"/>
</dbReference>
<dbReference type="Gene3D" id="3.40.640.10">
    <property type="entry name" value="Type I PLP-dependent aspartate aminotransferase-like (Major domain)"/>
    <property type="match status" value="2"/>
</dbReference>
<evidence type="ECO:0000313" key="5">
    <source>
        <dbReference type="Proteomes" id="UP000283895"/>
    </source>
</evidence>
<keyword evidence="5" id="KW-1185">Reference proteome</keyword>
<proteinExistence type="inferred from homology"/>
<dbReference type="Pfam" id="PF00202">
    <property type="entry name" value="Aminotran_3"/>
    <property type="match status" value="2"/>
</dbReference>
<sequence length="451" mass="49118">MSQINITHGAPQANGVHKVNSVQQSAVLHRHLHHDFLNVARGEGHYLVLEDGRKLFDASGGAAVACIGHGNTKVNQAMMEQIDKLSYCASTFLKTPIVEEAGRMMKLARQYFLEKVSPEPQRTRFISRYQSYHGTTLGSLSMGGHAHRRAKFEPMLVDVISKVSPCFAYRGKDDNESDESYVQRLALELDLEFQRVGPESVCAFVAEPVVGAALGCVPAVPGYFKAMQAVCKKHGALLILDEVMSGMGRTGTYHAWQQEGVVPDIQTVGKGLGGGYQPVAGLLIHKKIVDALEEGSGTFVHGHTYQGHAVGCAAIVAVQKTIQQGNLLANVRAMGDLLEKLLRERLSSHPHVGDIRGRGLFWAIELVQDKATKTPFPARDSVAMEISELALTDRYSMMVYPGAGTADGVNGDHIILAPPYTVTAEEVEHIVQTVSRVIVDYFSQRSSKAHL</sequence>
<dbReference type="PANTHER" id="PTHR43094">
    <property type="entry name" value="AMINOTRANSFERASE"/>
    <property type="match status" value="1"/>
</dbReference>
<evidence type="ECO:0000256" key="2">
    <source>
        <dbReference type="ARBA" id="ARBA00022898"/>
    </source>
</evidence>
<gene>
    <name evidence="4" type="ORF">VMCG_02210</name>
</gene>
<keyword evidence="2 3" id="KW-0663">Pyridoxal phosphate</keyword>
<dbReference type="EMBL" id="LKEA01000004">
    <property type="protein sequence ID" value="ROW09693.1"/>
    <property type="molecule type" value="Genomic_DNA"/>
</dbReference>
<dbReference type="InterPro" id="IPR015422">
    <property type="entry name" value="PyrdxlP-dep_Trfase_small"/>
</dbReference>
<evidence type="ECO:0000256" key="3">
    <source>
        <dbReference type="RuleBase" id="RU003560"/>
    </source>
</evidence>
<dbReference type="InterPro" id="IPR015421">
    <property type="entry name" value="PyrdxlP-dep_Trfase_major"/>
</dbReference>